<feature type="domain" description="Atg6/beclin coiled-coil" evidence="5">
    <location>
        <begin position="124"/>
        <end position="254"/>
    </location>
</feature>
<evidence type="ECO:0000259" key="4">
    <source>
        <dbReference type="Pfam" id="PF04111"/>
    </source>
</evidence>
<comment type="similarity">
    <text evidence="1">Belongs to the beclin family.</text>
</comment>
<evidence type="ECO:0000256" key="2">
    <source>
        <dbReference type="ARBA" id="ARBA00023054"/>
    </source>
</evidence>
<dbReference type="AlphaFoldDB" id="A0A4Y7NGI5"/>
<dbReference type="Pfam" id="PF04111">
    <property type="entry name" value="APG6"/>
    <property type="match status" value="1"/>
</dbReference>
<dbReference type="PANTHER" id="PTHR12768">
    <property type="entry name" value="BECLIN 1"/>
    <property type="match status" value="1"/>
</dbReference>
<dbReference type="GO" id="GO:0000407">
    <property type="term" value="C:phagophore assembly site"/>
    <property type="evidence" value="ECO:0007669"/>
    <property type="project" value="TreeGrafter"/>
</dbReference>
<dbReference type="PANTHER" id="PTHR12768:SF4">
    <property type="entry name" value="BECLIN-1"/>
    <property type="match status" value="1"/>
</dbReference>
<name>A0A4Y7NGI5_9CRUS</name>
<dbReference type="FunFam" id="1.10.418.40:FF:000001">
    <property type="entry name" value="beclin-1 isoform X1"/>
    <property type="match status" value="1"/>
</dbReference>
<dbReference type="InterPro" id="IPR007243">
    <property type="entry name" value="Atg6/Beclin"/>
</dbReference>
<evidence type="ECO:0000256" key="1">
    <source>
        <dbReference type="ARBA" id="ARBA00005965"/>
    </source>
</evidence>
<accession>A0A4Y7NGI5</accession>
<dbReference type="GO" id="GO:0000045">
    <property type="term" value="P:autophagosome assembly"/>
    <property type="evidence" value="ECO:0007669"/>
    <property type="project" value="TreeGrafter"/>
</dbReference>
<dbReference type="GO" id="GO:0034272">
    <property type="term" value="C:phosphatidylinositol 3-kinase complex, class III, type II"/>
    <property type="evidence" value="ECO:0007669"/>
    <property type="project" value="TreeGrafter"/>
</dbReference>
<evidence type="ECO:0000313" key="6">
    <source>
        <dbReference type="EMBL" id="SVE92318.1"/>
    </source>
</evidence>
<dbReference type="GO" id="GO:0030674">
    <property type="term" value="F:protein-macromolecule adaptor activity"/>
    <property type="evidence" value="ECO:0007669"/>
    <property type="project" value="TreeGrafter"/>
</dbReference>
<evidence type="ECO:0000259" key="5">
    <source>
        <dbReference type="Pfam" id="PF17675"/>
    </source>
</evidence>
<gene>
    <name evidence="6" type="primary">EOG090X048D</name>
</gene>
<dbReference type="InterPro" id="IPR038274">
    <property type="entry name" value="Atg6/Beclin_C_sf"/>
</dbReference>
<keyword evidence="2 3" id="KW-0175">Coiled coil</keyword>
<dbReference type="GO" id="GO:0043548">
    <property type="term" value="F:phosphatidylinositol 3-kinase binding"/>
    <property type="evidence" value="ECO:0007669"/>
    <property type="project" value="TreeGrafter"/>
</dbReference>
<dbReference type="GO" id="GO:0034271">
    <property type="term" value="C:phosphatidylinositol 3-kinase complex, class III, type I"/>
    <property type="evidence" value="ECO:0007669"/>
    <property type="project" value="TreeGrafter"/>
</dbReference>
<dbReference type="Gene3D" id="6.10.250.3110">
    <property type="match status" value="1"/>
</dbReference>
<dbReference type="InterPro" id="IPR041691">
    <property type="entry name" value="Atg6/beclin_CC"/>
</dbReference>
<evidence type="ECO:0000256" key="3">
    <source>
        <dbReference type="SAM" id="Coils"/>
    </source>
</evidence>
<feature type="coiled-coil region" evidence="3">
    <location>
        <begin position="134"/>
        <end position="211"/>
    </location>
</feature>
<sequence>MSHDPFHVAGASTFIYFRCREFVSSRVSSSLFLKLIVHLRLLKLATKTETTLQIATSSFVGHRDWYITGLQDNHQNFSNHQGFTFVGHDQGSASGSNIGHLSHFVRKSNRLFDLVSSTSDIDHPLCEDCSDSLLTLLEQQLNQAEEECQEYKQFLQKITKETEDENLSNLEVLEKELSVLQAEEFELKNELRDLYRKHESLSKEIEEEEKEGCIVRQEEEKYWKSYSVHQNQKFQVLDEQISLECQLRFTQSNLVRLKQTNAFNAAFHLWHVGHFGTINGLRLGRLPTVPVDWEEINAAWGQVTILLSALARKVNLVFQRFKLLPFGSQSCIEDLVENKIYPLYGSGGFRFLWDAKFDSGMVSFLDCLQQFQLKVEGSQNSNDDTGRLNFQFPYRMERGRIEDRATRQWYSIKLQFNSEEQWTKALKFTLTNLKWGVAWVAAQSSLPELL</sequence>
<protein>
    <submittedName>
        <fullName evidence="6">EOG090X048D</fullName>
    </submittedName>
</protein>
<dbReference type="InterPro" id="IPR040455">
    <property type="entry name" value="Atg6_BARA"/>
</dbReference>
<organism evidence="6">
    <name type="scientific">Megafenestra aurita</name>
    <dbReference type="NCBI Taxonomy" id="2291010"/>
    <lineage>
        <taxon>Eukaryota</taxon>
        <taxon>Metazoa</taxon>
        <taxon>Ecdysozoa</taxon>
        <taxon>Arthropoda</taxon>
        <taxon>Crustacea</taxon>
        <taxon>Branchiopoda</taxon>
        <taxon>Diplostraca</taxon>
        <taxon>Cladocera</taxon>
        <taxon>Anomopoda</taxon>
        <taxon>Daphniidae</taxon>
        <taxon>Megafenestra</taxon>
    </lineage>
</organism>
<feature type="domain" description="Atg6 BARA" evidence="4">
    <location>
        <begin position="257"/>
        <end position="441"/>
    </location>
</feature>
<reference evidence="6" key="1">
    <citation type="submission" date="2018-08" db="EMBL/GenBank/DDBJ databases">
        <authorList>
            <person name="Cornetti L."/>
        </authorList>
    </citation>
    <scope>NUCLEOTIDE SEQUENCE</scope>
    <source>
        <strain evidence="6">CH-H-2</strain>
    </source>
</reference>
<dbReference type="EMBL" id="LR022699">
    <property type="protein sequence ID" value="SVE92318.1"/>
    <property type="molecule type" value="mRNA"/>
</dbReference>
<proteinExistence type="evidence at transcript level"/>
<dbReference type="GO" id="GO:0006995">
    <property type="term" value="P:cellular response to nitrogen starvation"/>
    <property type="evidence" value="ECO:0007669"/>
    <property type="project" value="TreeGrafter"/>
</dbReference>
<dbReference type="GO" id="GO:0045324">
    <property type="term" value="P:late endosome to vacuole transport"/>
    <property type="evidence" value="ECO:0007669"/>
    <property type="project" value="TreeGrafter"/>
</dbReference>
<dbReference type="Pfam" id="PF17675">
    <property type="entry name" value="APG6_N"/>
    <property type="match status" value="1"/>
</dbReference>
<dbReference type="GO" id="GO:0000423">
    <property type="term" value="P:mitophagy"/>
    <property type="evidence" value="ECO:0007669"/>
    <property type="project" value="TreeGrafter"/>
</dbReference>
<dbReference type="Gene3D" id="1.10.418.40">
    <property type="entry name" value="Autophagy protein 6/Beclin 1"/>
    <property type="match status" value="1"/>
</dbReference>